<proteinExistence type="predicted"/>
<dbReference type="Proteomes" id="UP000184076">
    <property type="component" value="Unassembled WGS sequence"/>
</dbReference>
<evidence type="ECO:0000313" key="2">
    <source>
        <dbReference type="Proteomes" id="UP000184076"/>
    </source>
</evidence>
<organism evidence="1 2">
    <name type="scientific">Desulfacinum infernum DSM 9756</name>
    <dbReference type="NCBI Taxonomy" id="1121391"/>
    <lineage>
        <taxon>Bacteria</taxon>
        <taxon>Pseudomonadati</taxon>
        <taxon>Thermodesulfobacteriota</taxon>
        <taxon>Syntrophobacteria</taxon>
        <taxon>Syntrophobacterales</taxon>
        <taxon>Syntrophobacteraceae</taxon>
        <taxon>Desulfacinum</taxon>
    </lineage>
</organism>
<dbReference type="RefSeq" id="WP_073040714.1">
    <property type="nucleotide sequence ID" value="NZ_FQVB01000032.1"/>
</dbReference>
<sequence>MNPDDEKLLKLAKEIIVKFIELGRVSPTNFEANFRAIFWALKNTVLDARAADLEGAGALEETSGEE</sequence>
<keyword evidence="2" id="KW-1185">Reference proteome</keyword>
<protein>
    <submittedName>
        <fullName evidence="1">Uncharacterized protein</fullName>
    </submittedName>
</protein>
<dbReference type="AlphaFoldDB" id="A0A1M5FLX9"/>
<name>A0A1M5FLX9_9BACT</name>
<gene>
    <name evidence="1" type="ORF">SAMN02745206_02910</name>
</gene>
<reference evidence="2" key="1">
    <citation type="submission" date="2016-11" db="EMBL/GenBank/DDBJ databases">
        <authorList>
            <person name="Varghese N."/>
            <person name="Submissions S."/>
        </authorList>
    </citation>
    <scope>NUCLEOTIDE SEQUENCE [LARGE SCALE GENOMIC DNA]</scope>
    <source>
        <strain evidence="2">DSM 9756</strain>
    </source>
</reference>
<evidence type="ECO:0000313" key="1">
    <source>
        <dbReference type="EMBL" id="SHF92191.1"/>
    </source>
</evidence>
<dbReference type="OrthoDB" id="9801073at2"/>
<dbReference type="STRING" id="1121391.SAMN02745206_02910"/>
<accession>A0A1M5FLX9</accession>
<dbReference type="EMBL" id="FQVB01000032">
    <property type="protein sequence ID" value="SHF92191.1"/>
    <property type="molecule type" value="Genomic_DNA"/>
</dbReference>